<name>A0A0F0CME2_9BACT</name>
<accession>A0A0F0CME2</accession>
<gene>
    <name evidence="1" type="ORF">OMAG_001703</name>
</gene>
<dbReference type="InterPro" id="IPR036291">
    <property type="entry name" value="NAD(P)-bd_dom_sf"/>
</dbReference>
<evidence type="ECO:0000313" key="1">
    <source>
        <dbReference type="EMBL" id="KJJ84427.1"/>
    </source>
</evidence>
<proteinExistence type="predicted"/>
<dbReference type="Gene3D" id="3.40.50.720">
    <property type="entry name" value="NAD(P)-binding Rossmann-like Domain"/>
    <property type="match status" value="1"/>
</dbReference>
<protein>
    <submittedName>
        <fullName evidence="1">Uncharacterized protein</fullName>
    </submittedName>
</protein>
<keyword evidence="2" id="KW-1185">Reference proteome</keyword>
<dbReference type="SUPFAM" id="SSF51735">
    <property type="entry name" value="NAD(P)-binding Rossmann-fold domains"/>
    <property type="match status" value="1"/>
</dbReference>
<comment type="caution">
    <text evidence="1">The sequence shown here is derived from an EMBL/GenBank/DDBJ whole genome shotgun (WGS) entry which is preliminary data.</text>
</comment>
<dbReference type="Proteomes" id="UP000033428">
    <property type="component" value="Unassembled WGS sequence"/>
</dbReference>
<reference evidence="1 2" key="1">
    <citation type="submission" date="2015-02" db="EMBL/GenBank/DDBJ databases">
        <title>Single-cell genomics of uncultivated deep-branching MTB reveals a conserved set of magnetosome genes.</title>
        <authorList>
            <person name="Kolinko S."/>
            <person name="Richter M."/>
            <person name="Glockner F.O."/>
            <person name="Brachmann A."/>
            <person name="Schuler D."/>
        </authorList>
    </citation>
    <scope>NUCLEOTIDE SEQUENCE [LARGE SCALE GENOMIC DNA]</scope>
    <source>
        <strain evidence="1">SKK-01</strain>
    </source>
</reference>
<dbReference type="AlphaFoldDB" id="A0A0F0CME2"/>
<evidence type="ECO:0000313" key="2">
    <source>
        <dbReference type="Proteomes" id="UP000033428"/>
    </source>
</evidence>
<dbReference type="EMBL" id="JYNY01000361">
    <property type="protein sequence ID" value="KJJ84427.1"/>
    <property type="molecule type" value="Genomic_DNA"/>
</dbReference>
<sequence length="168" mass="19228">MINLMEVKTPYAISKLFSEATVNQCTKNNLILRLGSLIGPYMRENTLVKLMQQKTPKRYGLSKESCFNYVAYNQVYEFITYAVNNELRGIYNIVNSQNVSFQEVISFFNISAITGEFLYFAGNICNEKVNTALPMFRKSSLEVLQENIDNLMQGDIVNEIHASNTHIE</sequence>
<organism evidence="1 2">
    <name type="scientific">Candidatus Omnitrophus magneticus</name>
    <dbReference type="NCBI Taxonomy" id="1609969"/>
    <lineage>
        <taxon>Bacteria</taxon>
        <taxon>Pseudomonadati</taxon>
        <taxon>Candidatus Omnitrophota</taxon>
        <taxon>Candidatus Omnitrophus</taxon>
    </lineage>
</organism>